<dbReference type="Pfam" id="PF01395">
    <property type="entry name" value="PBP_GOBP"/>
    <property type="match status" value="1"/>
</dbReference>
<dbReference type="InterPro" id="IPR036728">
    <property type="entry name" value="PBP_GOBP_sf"/>
</dbReference>
<sequence length="130" mass="14854">MKTYVTFFIVVVALSDAIRNEEQLKEVTGFIRKCQEEYGLSNEFLDEIGSKHETDTQKAGQFSLCFTKKVGILKSTGEIDESKIKDFFRIFKAEDQMIQKILSKCKVPVHSTPEESALTFIQCLEGVYLK</sequence>
<dbReference type="SMART" id="SM00708">
    <property type="entry name" value="PhBP"/>
    <property type="match status" value="1"/>
</dbReference>
<dbReference type="Gene3D" id="1.10.238.20">
    <property type="entry name" value="Pheromone/general odorant binding protein domain"/>
    <property type="match status" value="1"/>
</dbReference>
<dbReference type="CDD" id="cd23992">
    <property type="entry name" value="PBP_GOBP"/>
    <property type="match status" value="1"/>
</dbReference>
<evidence type="ECO:0000313" key="2">
    <source>
        <dbReference type="EMBL" id="AQY18992.1"/>
    </source>
</evidence>
<reference evidence="2" key="1">
    <citation type="submission" date="2016-09" db="EMBL/GenBank/DDBJ databases">
        <title>Identification and Expression Profile Analysis of Odorant-binding Proteins Genes in Galeruca daurica.</title>
        <authorList>
            <person name="Li L."/>
            <person name="Pang B."/>
        </authorList>
    </citation>
    <scope>NUCLEOTIDE SEQUENCE</scope>
</reference>
<keyword evidence="1" id="KW-0732">Signal</keyword>
<dbReference type="GO" id="GO:0005549">
    <property type="term" value="F:odorant binding"/>
    <property type="evidence" value="ECO:0007669"/>
    <property type="project" value="InterPro"/>
</dbReference>
<feature type="chain" id="PRO_5012550097" evidence="1">
    <location>
        <begin position="18"/>
        <end position="130"/>
    </location>
</feature>
<dbReference type="EMBL" id="KX900480">
    <property type="protein sequence ID" value="AQY18992.1"/>
    <property type="molecule type" value="mRNA"/>
</dbReference>
<organism evidence="2">
    <name type="scientific">Galeruca daurica</name>
    <dbReference type="NCBI Taxonomy" id="1651263"/>
    <lineage>
        <taxon>Eukaryota</taxon>
        <taxon>Metazoa</taxon>
        <taxon>Ecdysozoa</taxon>
        <taxon>Arthropoda</taxon>
        <taxon>Hexapoda</taxon>
        <taxon>Insecta</taxon>
        <taxon>Pterygota</taxon>
        <taxon>Neoptera</taxon>
        <taxon>Endopterygota</taxon>
        <taxon>Coleoptera</taxon>
        <taxon>Polyphaga</taxon>
        <taxon>Cucujiformia</taxon>
        <taxon>Chrysomeloidea</taxon>
        <taxon>Chrysomelidae</taxon>
        <taxon>Galerucinae</taxon>
        <taxon>Galerucites</taxon>
        <taxon>Galeruca</taxon>
    </lineage>
</organism>
<dbReference type="SUPFAM" id="SSF47565">
    <property type="entry name" value="Insect pheromone/odorant-binding proteins"/>
    <property type="match status" value="1"/>
</dbReference>
<name>A0A1U9W516_9CUCU</name>
<proteinExistence type="evidence at transcript level"/>
<evidence type="ECO:0000256" key="1">
    <source>
        <dbReference type="SAM" id="SignalP"/>
    </source>
</evidence>
<dbReference type="AlphaFoldDB" id="A0A1U9W516"/>
<accession>A0A1U9W516</accession>
<dbReference type="InterPro" id="IPR006170">
    <property type="entry name" value="PBP/GOBP"/>
</dbReference>
<protein>
    <submittedName>
        <fullName evidence="2">Odorant-binding protein</fullName>
    </submittedName>
</protein>
<gene>
    <name evidence="2" type="primary">OBP28</name>
</gene>
<feature type="signal peptide" evidence="1">
    <location>
        <begin position="1"/>
        <end position="17"/>
    </location>
</feature>